<proteinExistence type="predicted"/>
<organism evidence="4 5">
    <name type="scientific">Ectopseudomonas oleovorans</name>
    <name type="common">Pseudomonas oleovorans</name>
    <dbReference type="NCBI Taxonomy" id="301"/>
    <lineage>
        <taxon>Bacteria</taxon>
        <taxon>Pseudomonadati</taxon>
        <taxon>Pseudomonadota</taxon>
        <taxon>Gammaproteobacteria</taxon>
        <taxon>Pseudomonadales</taxon>
        <taxon>Pseudomonadaceae</taxon>
        <taxon>Ectopseudomonas</taxon>
    </lineage>
</organism>
<evidence type="ECO:0000313" key="5">
    <source>
        <dbReference type="Proteomes" id="UP000255303"/>
    </source>
</evidence>
<keyword evidence="1" id="KW-0175">Coiled coil</keyword>
<evidence type="ECO:0000313" key="4">
    <source>
        <dbReference type="EMBL" id="SUD53050.1"/>
    </source>
</evidence>
<dbReference type="EMBL" id="UGUV01000002">
    <property type="protein sequence ID" value="SUD53050.1"/>
    <property type="molecule type" value="Genomic_DNA"/>
</dbReference>
<evidence type="ECO:0000313" key="2">
    <source>
        <dbReference type="EMBL" id="MDH0567960.1"/>
    </source>
</evidence>
<protein>
    <recommendedName>
        <fullName evidence="6">Chemotaxis protein</fullName>
    </recommendedName>
</protein>
<dbReference type="EMBL" id="JAOEET010000027">
    <property type="protein sequence ID" value="MDH0567960.1"/>
    <property type="molecule type" value="Genomic_DNA"/>
</dbReference>
<accession>A0A061CUS4</accession>
<name>A0A061CUS4_ECTOL</name>
<dbReference type="Proteomes" id="UP001161697">
    <property type="component" value="Unassembled WGS sequence"/>
</dbReference>
<reference evidence="4 5" key="1">
    <citation type="submission" date="2018-06" db="EMBL/GenBank/DDBJ databases">
        <authorList>
            <consortium name="Pathogen Informatics"/>
            <person name="Doyle S."/>
        </authorList>
    </citation>
    <scope>NUCLEOTIDE SEQUENCE [LARGE SCALE GENOMIC DNA]</scope>
    <source>
        <strain evidence="4 5">NCTC10692</strain>
    </source>
</reference>
<dbReference type="Proteomes" id="UP000255303">
    <property type="component" value="Unassembled WGS sequence"/>
</dbReference>
<feature type="coiled-coil region" evidence="1">
    <location>
        <begin position="64"/>
        <end position="130"/>
    </location>
</feature>
<evidence type="ECO:0000313" key="3">
    <source>
        <dbReference type="EMBL" id="MDH1340980.1"/>
    </source>
</evidence>
<gene>
    <name evidence="3" type="ORF">N5J11_17570</name>
    <name evidence="2" type="ORF">N7671_12135</name>
    <name evidence="4" type="ORF">NCTC10692_03557</name>
</gene>
<dbReference type="Proteomes" id="UP001159292">
    <property type="component" value="Unassembled WGS sequence"/>
</dbReference>
<accession>A0A379JX43</accession>
<dbReference type="AlphaFoldDB" id="A0A061CUS4"/>
<evidence type="ECO:0008006" key="6">
    <source>
        <dbReference type="Google" id="ProtNLM"/>
    </source>
</evidence>
<dbReference type="GeneID" id="300417500"/>
<reference evidence="2" key="2">
    <citation type="submission" date="2022-09" db="EMBL/GenBank/DDBJ databases">
        <title>Intensive care unit water sources are persistently colonized with multi-drug resistant bacteria and are the site of extensive horizontal gene transfer of antibiotic resistance genes.</title>
        <authorList>
            <person name="Diorio-Toth L."/>
        </authorList>
    </citation>
    <scope>NUCLEOTIDE SEQUENCE</scope>
    <source>
        <strain evidence="3">GD03704</strain>
        <strain evidence="2">GD04000</strain>
    </source>
</reference>
<dbReference type="RefSeq" id="WP_003460977.1">
    <property type="nucleotide sequence ID" value="NZ_CP104579.1"/>
</dbReference>
<dbReference type="EMBL" id="JAOCJE010000001">
    <property type="protein sequence ID" value="MDH1340980.1"/>
    <property type="molecule type" value="Genomic_DNA"/>
</dbReference>
<evidence type="ECO:0000256" key="1">
    <source>
        <dbReference type="SAM" id="Coils"/>
    </source>
</evidence>
<sequence>MRIASLGSLNNLAQGVQRQFSTAERTAQESREGLRVSLSELGKGMSTRSEKHQDIDDSDLPQAIRDLLKMIRELRAQIVEKQAQIEAVMSDQRLDAEGKRQQLEGLQTELASLNSALTAANANLIKLMRENGLSNEQMQSAATLAMG</sequence>